<dbReference type="KEGG" id="bpg:Bathy02g01380"/>
<feature type="compositionally biased region" description="Basic and acidic residues" evidence="4">
    <location>
        <begin position="2818"/>
        <end position="2831"/>
    </location>
</feature>
<dbReference type="InterPro" id="IPR026854">
    <property type="entry name" value="VPS13_N"/>
</dbReference>
<dbReference type="eggNOG" id="KOG1809">
    <property type="taxonomic scope" value="Eukaryota"/>
</dbReference>
<feature type="region of interest" description="Disordered" evidence="4">
    <location>
        <begin position="5050"/>
        <end position="5076"/>
    </location>
</feature>
<dbReference type="PANTHER" id="PTHR16166">
    <property type="entry name" value="VACUOLAR PROTEIN SORTING-ASSOCIATED PROTEIN VPS13"/>
    <property type="match status" value="1"/>
</dbReference>
<dbReference type="Proteomes" id="UP000198341">
    <property type="component" value="Chromosome 2"/>
</dbReference>
<feature type="compositionally biased region" description="Polar residues" evidence="4">
    <location>
        <begin position="246"/>
        <end position="256"/>
    </location>
</feature>
<feature type="compositionally biased region" description="Basic residues" evidence="4">
    <location>
        <begin position="131"/>
        <end position="143"/>
    </location>
</feature>
<feature type="region of interest" description="Disordered" evidence="4">
    <location>
        <begin position="4122"/>
        <end position="4144"/>
    </location>
</feature>
<dbReference type="GeneID" id="19017252"/>
<dbReference type="GO" id="GO:0006623">
    <property type="term" value="P:protein targeting to vacuole"/>
    <property type="evidence" value="ECO:0007669"/>
    <property type="project" value="TreeGrafter"/>
</dbReference>
<feature type="compositionally biased region" description="Acidic residues" evidence="4">
    <location>
        <begin position="177"/>
        <end position="194"/>
    </location>
</feature>
<feature type="region of interest" description="Disordered" evidence="4">
    <location>
        <begin position="5715"/>
        <end position="5734"/>
    </location>
</feature>
<feature type="domain" description="Chorein N-terminal" evidence="5">
    <location>
        <begin position="2"/>
        <end position="606"/>
    </location>
</feature>
<keyword evidence="3" id="KW-0175">Coiled coil</keyword>
<evidence type="ECO:0000259" key="5">
    <source>
        <dbReference type="Pfam" id="PF12624"/>
    </source>
</evidence>
<feature type="compositionally biased region" description="Basic and acidic residues" evidence="4">
    <location>
        <begin position="144"/>
        <end position="153"/>
    </location>
</feature>
<keyword evidence="2" id="KW-0813">Transport</keyword>
<evidence type="ECO:0000313" key="6">
    <source>
        <dbReference type="EMBL" id="CCO15059.1"/>
    </source>
</evidence>
<comment type="similarity">
    <text evidence="1">Belongs to the VPS13 family.</text>
</comment>
<dbReference type="RefSeq" id="XP_007514819.1">
    <property type="nucleotide sequence ID" value="XM_007514757.1"/>
</dbReference>
<reference evidence="6 7" key="1">
    <citation type="submission" date="2011-10" db="EMBL/GenBank/DDBJ databases">
        <authorList>
            <person name="Genoscope - CEA"/>
        </authorList>
    </citation>
    <scope>NUCLEOTIDE SEQUENCE [LARGE SCALE GENOMIC DNA]</scope>
    <source>
        <strain evidence="6 7">RCC 1105</strain>
    </source>
</reference>
<proteinExistence type="inferred from homology"/>
<dbReference type="EMBL" id="FO082277">
    <property type="protein sequence ID" value="CCO15059.1"/>
    <property type="molecule type" value="Genomic_DNA"/>
</dbReference>
<protein>
    <recommendedName>
        <fullName evidence="5">Chorein N-terminal domain-containing protein</fullName>
    </recommendedName>
</protein>
<dbReference type="InterPro" id="IPR009291">
    <property type="entry name" value="Vps62"/>
</dbReference>
<evidence type="ECO:0000256" key="3">
    <source>
        <dbReference type="SAM" id="Coils"/>
    </source>
</evidence>
<feature type="compositionally biased region" description="Basic residues" evidence="4">
    <location>
        <begin position="257"/>
        <end position="277"/>
    </location>
</feature>
<feature type="region of interest" description="Disordered" evidence="4">
    <location>
        <begin position="2813"/>
        <end position="2845"/>
    </location>
</feature>
<feature type="region of interest" description="Disordered" evidence="4">
    <location>
        <begin position="97"/>
        <end position="277"/>
    </location>
</feature>
<dbReference type="STRING" id="41875.K8EB88"/>
<organism evidence="6 7">
    <name type="scientific">Bathycoccus prasinos</name>
    <dbReference type="NCBI Taxonomy" id="41875"/>
    <lineage>
        <taxon>Eukaryota</taxon>
        <taxon>Viridiplantae</taxon>
        <taxon>Chlorophyta</taxon>
        <taxon>Mamiellophyceae</taxon>
        <taxon>Mamiellales</taxon>
        <taxon>Bathycoccaceae</taxon>
        <taxon>Bathycoccus</taxon>
    </lineage>
</organism>
<feature type="compositionally biased region" description="Low complexity" evidence="4">
    <location>
        <begin position="4292"/>
        <end position="4304"/>
    </location>
</feature>
<dbReference type="PANTHER" id="PTHR16166:SF93">
    <property type="entry name" value="INTERMEMBRANE LIPID TRANSFER PROTEIN VPS13"/>
    <property type="match status" value="1"/>
</dbReference>
<feature type="region of interest" description="Disordered" evidence="4">
    <location>
        <begin position="4290"/>
        <end position="4349"/>
    </location>
</feature>
<sequence>MVLEGQIAKALNRALGDRLHGLDKSNLKLSLLNGEVTLKNVRVKSTALKGISSINSNVKVKAGYVGELKIKIPWRELGRKPVEVIFDRLHVLCEFRGEGDGDDSEDDESGQKEMSENERNKMKRALEEKKEKKRKQVNAKKRRIAESLERSWLRGDPTPGAEELRQKFWGDITKEEKEEEEEEEDDDDDDDNDDVSSVSSFDESEDDVEGEEESANASKRRLFSSPDTRRREEMFATPEYQPPLQTPENDTDVMSSTRKRKEGNRGSTRKKSKSKKKKPVGFGALLDVVLANAVVTVKNIHFRFEGEGDENMPKFAVGASLESIALETTNVLGDSRAFIVDAFKETLRKKLEINNAVVYCDLNSVHLLEKVKNRDLKPHEDPIRFCKIMEACAKSKNRNRIIEPFVVTARYERAGMEAIESGTASALHGLTLNIPKTSANVSAGAASLAYWATQILKKSVHDRRFEHLRPGVPVFDGSEKVEEKSPAGTKTRRTNKNAQSWWQYACEAVKEETRERRERLGLGFSLDSKALKTLHEQRKAYVKVYIDEILQKSAPPPPSSKQNVNWPMKKPFGKIRKLDELESEIPNARMIAFFRQLAHVEWRKNGGCERAFRREAARRGGGPIPMKIVKGVAGVAGKGLLVGVKVIKNVGFKPLGAAKRFITNIGKNQQERDELDAIKKREIEEARIRAEEDEENLKRQIRQIRKKNAATPVKHLFATPSRPPRNAPSEFDNRDAAISDDESQIDWDEVGDTFDIKERQEYAEIQKREMQSVEKKSKIPMFATCIAFEEISMKILDASSNERNDHDDAFSDSLAPSSSTSFSSFAEIPIKESELFSVSINNFVIGAKMMGISFVKDAIDVRSTIDTIRFSAPEGDLLALGEDETDYYSSYSTHGMGMSLPIMLAKLFNADLNDAEDTISNGRPRCFSGSPVSKAVSFAASKKRKITNKNTELSISLETDSATIAGSSLATKKCDLNTEVEKAVGYCALILSPMFITILRGPIDRIVDVFTRRMKGSCMQSRFNTSAQITPELDVIPRGSIEAGSGVSSSGDLSLPKIGLAVFVGKVHLAVPSQRKNRRKKGTTLIARFGPLTARTLKSAQNAHVQEQDANARSSWRKRTIEGKLLDCSIGFADNFAWTCNQSWQLLSEAGESNRVETPLLSRVQCTILASHYVLSPREALKYSPVVVDVNLPSIQLSVSPERINMALRVATQFTESAKKVADEAKRIKEQKKQRNDIASSQSDKILKSGDDDDEKKITFSSSLPSSFSSGRKDTDDIFARDIDVFNCERLVPADLFGELPYWESCDVFVREGTLSVVDKPAGSVHHLEPRVLKLAGTRGAGNPLTRTQEKVEVCVLSIDEKRKTIKVKLHVSTDSDEILRKMNDKDDANREYSEYDRTLIVGDALLDRSIESNFERMCEHPNGFVFRFWSKDICDVIKSRLNMEARLLPFHEEVRRVLKVDEHKTKKASVTFSMGLFGFHLAAPLRHHNHETDLYVNDMSKSYFIDQLADDEKIKYVVDCFQERPLANVKITGLTLSCEATKGSVTLGAGLRRVAIKDCWTIEGIGKDHDAVFIEKPLRDELSTKYLRYKTDAMKKSCVGFSLEAFLPSHPEYGTQAADLRMAVSSIETHIAREPIAAFTSFRFLFKSPVSFGKGWPSRYDDSVFAPSREEWESMRQKLQKVKIMDASKLAHKIKLNFTFHGDSLVAKLYDYPKKSVLAADTRRQPILEATVSNFHSRLYIRAKPVGKQGWGGGKQGTKDLEISCDNLTLSDPTLPVGHANRDLIAKDNAASDFLTFFLEEEKSARKKIRNIPFLWIRRQTWLPHEHEDDIDIELEAKVAPLRVLANQNCIINIANCLLPIFKTLSPPHFLPNLPPFVFPRPGFVTKKVKITANVMGSRVVLPGSVRDEIAPSLSLCVGVVDKNASESFKGIDVSTSFTIDANRAHWAKFDIFIHGLSVACKGDSTLKAKKNRSSALLRASGPHIKRSDAPVALKATCWNRLDARRQLSNAPSVDINVQLPANDVLTVEISASDVETLNSVIKGYTQTSTMTYTQSPFAYCYLTPAKYPLAPPLPKKDFLIHQCFQARIDHIQLGIFAGKGRASQVVEAGIRGISFANVSNPRNELRSELAVGIEGLYARDCRFKGYKIDLIRAGFCDEAVVNTQDKNSSNEVKASAEGVEELQIVEEQEDEYLQSMFLSLEQVTTNDISEVSCQCGRVAVIASVDSLLEAARIFQPKLGAGENILPQDILFTEERKVFKLRENMTLSRTRRVLADFPTSSSGAQEYVLDGCEQTINLDYSDTIYLEHNLSKKDKTKKEGDSGKNSKSGDRAVHLAERELQFAPRIIIGPNHRLVIKNCRIVCPDKETFDLCIRMASGGSYFVDPESVQFLSRQEMMLEKKKIVRRQRTLGNGDGDSFSEQGVEEFRDSRLTEIEMKYLMNSWRGRVKTVVAVLRELRNKPGYSISANKRIEGARAVIGLKGKDKLGDALLEVQKEAILKVVDKQRKKSALKCVLKLHSIDVAVFPSRDPDEGLCASFSVHSKINIIGSSVESSFELEHMCVSFPDSARLNPLVEPCKITATLDSDECYNETEGSDNSLEPSAPRRETSIDVMISPIGVEVSPAAAGRVIRLAQRVSSIVATQPLLPCNHFALVYSSFEGSGYDADFGASAADFFSTGELIPQENALAVAATGARSTSFSFWRPRPVMGYCSLGDVPNFGPDSPTRSATSIRDSMTYCSPPSGFKRINPSKKSDASSRSNLVLWQPVPRKGYRALGLIAAYEEDGEPDPSCVRCVRESLLCESTGSLSRLFSMSDEESNKPDDRRSEVHNAQRRGQSKVLNVDDDKSVHKRDIWGNSRSGNLVHVWAVDSPTGIHMVSSAGKSSASNALIDPPISFVDIRTPLGLAIETLENIQARKLENKRRRRLLKKEIAHDNAITLEDEDYEGNIADIKLCVVTAVEFEKVWNAGEMLTGFRPLPPPGFASLGDVVVDGVAHPSMTRCVEDLEYVCVKPIDFELVFQSSKKQLQAAFWRPVSPSEDYVSCGLVSTSSANVKPSLDSVRCLSRTHCGAVAPMDVTLLTKESSLLIIHGGKSSTSEMCMWRVPGGFGTFCISKADMPNDIYKGPTLFVLPSISSLDFSDEGSRITSFAYEKPKPIVKISASVGLVTVTVAAPQRIVANDADAKEDTPMDVGDDSSYRESAGIMHQNVPVFALSLMRTEIVTNVVVGDVASVGIDASLGAAHLNWRKYAWEPLVSPQWVFGANLVPIKHGERCFSTGNYASIQATKLCITLTTDFALDMVSIALETKKEIMRKRDNFDTDAEGEIQLDHQSSIAYPDNDGFSPATSHVVSELEVATKELFPDRSSALSESWKEKRMLIKHAQKRSKSRDSVLRCFSNTGLTTHATLSSVNQEVENEVIRMKNDTGRTLYTVSRKSLQRGKDEDVRVVPPHGNFDVNFCIAKETSQARQRVVDTNTADVQVAPPLESLTAKMMVEIIDVDDPMESMRNDVNRSSGVPDTYSRISCVLKSNSSITHLRSLAISNKNYSFRNKVRMRLANNGDESRVSLPFNAKSGYITMDVPHPASRSRDFQNSSLRVDLERPCSTHDFVEDANARFSAEGFVASNLALLVGEEKPVWIDLHDENGIPTKVRILLRASIFHNISVKVPIHINRHGRIDSAKNAGACNIIFKRMLSSSSALSAFRDHDDSDSDRSDASSSYEGTVAEFDDDEFEELKNFTQEDNVDSRRNRDQHERLIEDSESVSVTLKSDNLLFSDNYCNITKTYEFKLLWWSKGTGAKYECSAWIPVAKIDSSERSIDGSTEDESIVEIPFGCIVVPGFSAPNTGGYLARMVIDDHVKKKMPRAGAPFAHPIGYELLWKDEKKSSVSFWAPIPPEGYVALGRVVTADNGKSKEQKQPSKKSFCCVREDFARELSTIGPGAIWKPQGTKNTYASKGDSKAQVPTIYNAGSVASGGWTIRHTSKRAPSGEPLEVQTKEATKFQALTKNFELNFLSGRMRVKHTDISPNLKISKLSTNDISALKNKETEEVDPEDTLIAFSKNGPYAAIKASGTDFFERKDQDVGEDKVTVDPRLGVLMSQATFVNETSERFSLTLVKLKNNAGNSKVNARKPGLRSPKDLTSASEEKNDLNGFFEEGYDPNDPMYRYVWESERHFPPFGWKSPRDILDACFTARYSLNIDGSNSTNHFPEGESLLLPEGYHWMGDWEIDRPPGNSTVSNTGGWAYDAYWVTSWPPNEFKNAKNWKRRFASTRRRRWRRKIAPIEEYHETNVFPSSSLSEGGASSARESGEKRDEYNSQTNMFFTPNMNRKRNTNERRATMEDTKAGKGSSWSIEVSQSGGNVCFPVGFENTEQCAIRFVPVSTEKQGVQNVTHYENDEICSESMETCDILCESLRERWESVIARDNNDEHSEPDVICTADNKFYLVYLERQKRGDKNNKRALSRNIHVVLRVPLVLRNSLPCEAKYVVYCDKRASVYGIMKPGEEVFISESVDPRQEISCAYGLRASSAQKQSERWNMSEPMPITAFADGVTRGCVVLKNVGEKIGAQGRRLEAKLLVTASKYSGVLKKDGKVVSRDTDNRPVSSIADDVAKNVKHAIGYVQEESSPSNISAMFVDIRADVIVHNACPFPVSLCTEPEDETNLIQISKIEEVVDTAVGKFIVKKPTGELFEVNPGNINVSLRAEQKLNVDAAVRATVGVVDGVLKNIQKAFVAEISSHVHTLFLAEDVDELENVDANNRVHCIVHRGVKPGEAPCLVTLRTKSYGEVRIKIVAEHFHPVLSQSQHWWSYEMMSRTVRISVVPEIILVNISHIPLAMHIKNDDDLKDERKMHYDNSAMTIPIGAAPVLPGSSSPERARLIFRDASGTRDENTHSYESFSAEIRMDLLQESGEQLLAVPRSVTKDGDSKVSSSLIRVRLQTAQIAGSTQIIIGSAAKSDRSAESGIRIENHTRVRADFSRILLRGESNVQKRYNFADKQTAPAMASTKTPKKLGNITSMRTNNSVTRTASPSLYDESNFGEGVRVPPRSASHWLGPRFFNGRSEGPTGKRSQKSSDESLLPKVGESVRVVRLSCSNDENVEESYFELPELGDFRDASIVNSRTSGGGSSSGGGEEEFGALGSITLAEGFICDDPSGKYEICYRLSCIFFDGAETGAEECISLRLTEFKVEIDPDVQDRNSDGSPRFAKQPTVLDRESRDAVLSVNDADAAAAIIKGHFMSRLANRNKRKGKGRMNDFEADLKAFQRIQNITKTSREIHIGAIFDGIQISLVDSRRELCLFTVNGIEASFGNQCNNGRGLYAKFAIVSAQLDNMLENALYPVTMFNDAASGCLFAASFSMRESRDINRFPEVRMVWAPSGLNVLIHEPLLWALKEYVEEIGIERLFAEDGGDASEMSSSKDSRMKKDGGKKVTFKAKKQKTVSANIDHLISVGTFSSDGIRAFVTLTSAPSSRPKNAPMMMCATLNLLRLDRLPIAIAPFNLPTNATLKLSDLRRKMKSHVIKQFTIQSGRILASVDNAGTVSVGLRRAQDKLAELSGDTSKNIVASRERGATTSISAGVKNIGQTYVDGTVNLVGGALSGVAGVFYKPVQGFRQEGLRGAALGGIKGITGLVTSTLGGAVGLVETAFSGLSQAMSVGGILSKSTGSLEATRARKPLALRGDGIVRTYDEEQSAGADLLRVAAKKIAYVEEIQASKVDQDTMKKKGTRKERKTMKNANKKTKKSFTTVTAVNERTQFTFGRFELFYPLAHVSDAIVCLTDTHLVWIERYETDPTATRFLRWHEVASIYISSSLDKKTVCVQVGVCDSLREENKVTTPDFGFTSSLLTVVKEGAKSKNKSITFVNHNDFRSSTVLCPFQSSEDANRILAQMRALWEQAVTDRRQRFGFQASPLLQN</sequence>
<keyword evidence="7" id="KW-1185">Reference proteome</keyword>
<accession>K8EB88</accession>
<dbReference type="Pfam" id="PF06101">
    <property type="entry name" value="Vps62"/>
    <property type="match status" value="2"/>
</dbReference>
<evidence type="ECO:0000313" key="7">
    <source>
        <dbReference type="Proteomes" id="UP000198341"/>
    </source>
</evidence>
<feature type="compositionally biased region" description="Basic and acidic residues" evidence="4">
    <location>
        <begin position="5413"/>
        <end position="5425"/>
    </location>
</feature>
<evidence type="ECO:0000256" key="2">
    <source>
        <dbReference type="ARBA" id="ARBA00022448"/>
    </source>
</evidence>
<feature type="compositionally biased region" description="Basic residues" evidence="4">
    <location>
        <begin position="5719"/>
        <end position="5734"/>
    </location>
</feature>
<feature type="compositionally biased region" description="Acidic residues" evidence="4">
    <location>
        <begin position="202"/>
        <end position="214"/>
    </location>
</feature>
<dbReference type="InterPro" id="IPR026847">
    <property type="entry name" value="VPS13"/>
</dbReference>
<feature type="compositionally biased region" description="Basic and acidic residues" evidence="4">
    <location>
        <begin position="109"/>
        <end position="130"/>
    </location>
</feature>
<name>K8EB88_9CHLO</name>
<feature type="compositionally biased region" description="Basic and acidic residues" evidence="4">
    <location>
        <begin position="162"/>
        <end position="176"/>
    </location>
</feature>
<feature type="compositionally biased region" description="Basic and acidic residues" evidence="4">
    <location>
        <begin position="4330"/>
        <end position="4343"/>
    </location>
</feature>
<dbReference type="GO" id="GO:0045053">
    <property type="term" value="P:protein retention in Golgi apparatus"/>
    <property type="evidence" value="ECO:0007669"/>
    <property type="project" value="TreeGrafter"/>
</dbReference>
<feature type="region of interest" description="Disordered" evidence="4">
    <location>
        <begin position="5406"/>
        <end position="5427"/>
    </location>
</feature>
<feature type="coiled-coil region" evidence="3">
    <location>
        <begin position="680"/>
        <end position="710"/>
    </location>
</feature>
<feature type="region of interest" description="Disordered" evidence="4">
    <location>
        <begin position="1229"/>
        <end position="1253"/>
    </location>
</feature>
<dbReference type="Pfam" id="PF12624">
    <property type="entry name" value="VPS13_N"/>
    <property type="match status" value="1"/>
</dbReference>
<dbReference type="OrthoDB" id="498984at2759"/>
<evidence type="ECO:0000256" key="4">
    <source>
        <dbReference type="SAM" id="MobiDB-lite"/>
    </source>
</evidence>
<gene>
    <name evidence="6" type="ORF">Bathy02g01380</name>
</gene>
<feature type="region of interest" description="Disordered" evidence="4">
    <location>
        <begin position="716"/>
        <end position="744"/>
    </location>
</feature>
<evidence type="ECO:0000256" key="1">
    <source>
        <dbReference type="ARBA" id="ARBA00006545"/>
    </source>
</evidence>
<feature type="compositionally biased region" description="Polar residues" evidence="4">
    <location>
        <begin position="4314"/>
        <end position="4325"/>
    </location>
</feature>